<organism evidence="2 3">
    <name type="scientific">Senna tora</name>
    <dbReference type="NCBI Taxonomy" id="362788"/>
    <lineage>
        <taxon>Eukaryota</taxon>
        <taxon>Viridiplantae</taxon>
        <taxon>Streptophyta</taxon>
        <taxon>Embryophyta</taxon>
        <taxon>Tracheophyta</taxon>
        <taxon>Spermatophyta</taxon>
        <taxon>Magnoliopsida</taxon>
        <taxon>eudicotyledons</taxon>
        <taxon>Gunneridae</taxon>
        <taxon>Pentapetalae</taxon>
        <taxon>rosids</taxon>
        <taxon>fabids</taxon>
        <taxon>Fabales</taxon>
        <taxon>Fabaceae</taxon>
        <taxon>Caesalpinioideae</taxon>
        <taxon>Cassia clade</taxon>
        <taxon>Senna</taxon>
    </lineage>
</organism>
<dbReference type="GO" id="GO:0071541">
    <property type="term" value="C:eukaryotic translation initiation factor 3 complex, eIF3m"/>
    <property type="evidence" value="ECO:0007669"/>
    <property type="project" value="TreeGrafter"/>
</dbReference>
<evidence type="ECO:0000313" key="2">
    <source>
        <dbReference type="EMBL" id="KAF7817951.1"/>
    </source>
</evidence>
<dbReference type="GO" id="GO:0003743">
    <property type="term" value="F:translation initiation factor activity"/>
    <property type="evidence" value="ECO:0007669"/>
    <property type="project" value="UniProtKB-KW"/>
</dbReference>
<dbReference type="EMBL" id="JAAIUW010000008">
    <property type="protein sequence ID" value="KAF7817951.1"/>
    <property type="molecule type" value="Genomic_DNA"/>
</dbReference>
<dbReference type="GO" id="GO:0043614">
    <property type="term" value="C:multi-eIF complex"/>
    <property type="evidence" value="ECO:0007669"/>
    <property type="project" value="TreeGrafter"/>
</dbReference>
<keyword evidence="1" id="KW-0175">Coiled coil</keyword>
<proteinExistence type="predicted"/>
<dbReference type="Proteomes" id="UP000634136">
    <property type="component" value="Unassembled WGS sequence"/>
</dbReference>
<evidence type="ECO:0000256" key="1">
    <source>
        <dbReference type="SAM" id="Coils"/>
    </source>
</evidence>
<dbReference type="PANTHER" id="PTHR14005">
    <property type="entry name" value="EUKARYOTIC TRANSLATION INITIATION FACTOR 3, THETA SUBUNIT"/>
    <property type="match status" value="1"/>
</dbReference>
<reference evidence="2" key="1">
    <citation type="submission" date="2020-09" db="EMBL/GenBank/DDBJ databases">
        <title>Genome-Enabled Discovery of Anthraquinone Biosynthesis in Senna tora.</title>
        <authorList>
            <person name="Kang S.-H."/>
            <person name="Pandey R.P."/>
            <person name="Lee C.-M."/>
            <person name="Sim J.-S."/>
            <person name="Jeong J.-T."/>
            <person name="Choi B.-S."/>
            <person name="Jung M."/>
            <person name="Ginzburg D."/>
            <person name="Zhao K."/>
            <person name="Won S.Y."/>
            <person name="Oh T.-J."/>
            <person name="Yu Y."/>
            <person name="Kim N.-H."/>
            <person name="Lee O.R."/>
            <person name="Lee T.-H."/>
            <person name="Bashyal P."/>
            <person name="Kim T.-S."/>
            <person name="Lee W.-H."/>
            <person name="Kawkins C."/>
            <person name="Kim C.-K."/>
            <person name="Kim J.S."/>
            <person name="Ahn B.O."/>
            <person name="Rhee S.Y."/>
            <person name="Sohng J.K."/>
        </authorList>
    </citation>
    <scope>NUCLEOTIDE SEQUENCE</scope>
    <source>
        <tissue evidence="2">Leaf</tissue>
    </source>
</reference>
<sequence length="141" mass="17301">MEREEESKRLRLEKITEEAEQRRLATEYEQRKNERILGEMKKPKFCFRRMKIKAYQKEEKMTRQTLMELTLTEQLGERQEMEKKLQKLAKTMVYLERAKREEAAPLIEVAYQKRLVEERILHEREQREIYQESCQSSSSRI</sequence>
<dbReference type="GO" id="GO:0001732">
    <property type="term" value="P:formation of cytoplasmic translation initiation complex"/>
    <property type="evidence" value="ECO:0007669"/>
    <property type="project" value="TreeGrafter"/>
</dbReference>
<comment type="caution">
    <text evidence="2">The sequence shown here is derived from an EMBL/GenBank/DDBJ whole genome shotgun (WGS) entry which is preliminary data.</text>
</comment>
<dbReference type="GO" id="GO:0003729">
    <property type="term" value="F:mRNA binding"/>
    <property type="evidence" value="ECO:0007669"/>
    <property type="project" value="TreeGrafter"/>
</dbReference>
<protein>
    <submittedName>
        <fullName evidence="2">Eukaryotic translation initiation factor 3 subunit A</fullName>
    </submittedName>
</protein>
<dbReference type="PANTHER" id="PTHR14005:SF0">
    <property type="entry name" value="EUKARYOTIC TRANSLATION INITIATION FACTOR 3 SUBUNIT A"/>
    <property type="match status" value="1"/>
</dbReference>
<evidence type="ECO:0000313" key="3">
    <source>
        <dbReference type="Proteomes" id="UP000634136"/>
    </source>
</evidence>
<keyword evidence="2" id="KW-0396">Initiation factor</keyword>
<dbReference type="GO" id="GO:0002188">
    <property type="term" value="P:translation reinitiation"/>
    <property type="evidence" value="ECO:0007669"/>
    <property type="project" value="TreeGrafter"/>
</dbReference>
<gene>
    <name evidence="2" type="ORF">G2W53_023406</name>
</gene>
<accession>A0A834TBD7</accession>
<feature type="coiled-coil region" evidence="1">
    <location>
        <begin position="71"/>
        <end position="98"/>
    </location>
</feature>
<dbReference type="OrthoDB" id="1436829at2759"/>
<keyword evidence="3" id="KW-1185">Reference proteome</keyword>
<dbReference type="GO" id="GO:0071540">
    <property type="term" value="C:eukaryotic translation initiation factor 3 complex, eIF3e"/>
    <property type="evidence" value="ECO:0007669"/>
    <property type="project" value="TreeGrafter"/>
</dbReference>
<keyword evidence="2" id="KW-0648">Protein biosynthesis</keyword>
<dbReference type="InterPro" id="IPR027512">
    <property type="entry name" value="EIF3A"/>
</dbReference>
<name>A0A834TBD7_9FABA</name>
<dbReference type="AlphaFoldDB" id="A0A834TBD7"/>